<dbReference type="Pfam" id="PF13343">
    <property type="entry name" value="SBP_bac_6"/>
    <property type="match status" value="1"/>
</dbReference>
<dbReference type="PANTHER" id="PTHR30006:SF2">
    <property type="entry name" value="ABC TRANSPORTER SUBSTRATE-BINDING PROTEIN"/>
    <property type="match status" value="1"/>
</dbReference>
<dbReference type="Gene3D" id="1.10.3910.10">
    <property type="entry name" value="SP0561-like"/>
    <property type="match status" value="1"/>
</dbReference>
<gene>
    <name evidence="3" type="ORF">TICRE_25530</name>
</gene>
<keyword evidence="4" id="KW-1185">Reference proteome</keyword>
<name>A0A1U7M2H4_TISCR</name>
<evidence type="ECO:0000313" key="3">
    <source>
        <dbReference type="EMBL" id="OLS01514.1"/>
    </source>
</evidence>
<dbReference type="SUPFAM" id="SSF53850">
    <property type="entry name" value="Periplasmic binding protein-like II"/>
    <property type="match status" value="1"/>
</dbReference>
<feature type="domain" description="DUF1858" evidence="2">
    <location>
        <begin position="7"/>
        <end position="62"/>
    </location>
</feature>
<proteinExistence type="predicted"/>
<evidence type="ECO:0000313" key="4">
    <source>
        <dbReference type="Proteomes" id="UP000186112"/>
    </source>
</evidence>
<keyword evidence="1" id="KW-0732">Signal</keyword>
<dbReference type="AlphaFoldDB" id="A0A1U7M2H4"/>
<evidence type="ECO:0000259" key="2">
    <source>
        <dbReference type="Pfam" id="PF08984"/>
    </source>
</evidence>
<sequence length="405" mass="46443">MNKYFDIKDKVYDITEKYPETIDVFVETGFDQLKNDAMRKIMGKTVSVEMACRSKKVNVELFEQKLIDIIEQTRTDVDGKLYHDKDIQNTEITINGILPCPVRIPLLEGFESFLEDKDLGSNIKYDLKVASGGVDWIKDKIKGAKKEDLPDLFLSAGFDLFFDKDLMGGFKEKGIFKDLIAKKQMNKDFQNEDIDLRDPDGNYSIIGVVSAVFLVNKEELGDREFPRTWKDLFKEEFEGEVSLPVGDFDLFNAILLNIYKTYGEDGLKSLGKSFMKNMHPSEMVKSYKKKDKPTITIMPYFFTKMITGKGPMVPIWPEDGAVISPIFLLSKKEKEEKLKPFVDFFASKEVGEILSHNGKFPSTNPEVENGLEDNQKFMWIGWDFINNNDIGSLIKRCEDIFNSSI</sequence>
<dbReference type="OrthoDB" id="9766989at2"/>
<dbReference type="Pfam" id="PF08984">
    <property type="entry name" value="DUF1858"/>
    <property type="match status" value="1"/>
</dbReference>
<dbReference type="Gene3D" id="3.40.190.10">
    <property type="entry name" value="Periplasmic binding protein-like II"/>
    <property type="match status" value="2"/>
</dbReference>
<dbReference type="PANTHER" id="PTHR30006">
    <property type="entry name" value="THIAMINE-BINDING PERIPLASMIC PROTEIN-RELATED"/>
    <property type="match status" value="1"/>
</dbReference>
<accession>A0A1U7M2H4</accession>
<protein>
    <recommendedName>
        <fullName evidence="2">DUF1858 domain-containing protein</fullName>
    </recommendedName>
</protein>
<dbReference type="RefSeq" id="WP_075728675.1">
    <property type="nucleotide sequence ID" value="NZ_LTDM01000066.1"/>
</dbReference>
<organism evidence="3 4">
    <name type="scientific">Tissierella creatinophila DSM 6911</name>
    <dbReference type="NCBI Taxonomy" id="1123403"/>
    <lineage>
        <taxon>Bacteria</taxon>
        <taxon>Bacillati</taxon>
        <taxon>Bacillota</taxon>
        <taxon>Tissierellia</taxon>
        <taxon>Tissierellales</taxon>
        <taxon>Tissierellaceae</taxon>
        <taxon>Tissierella</taxon>
    </lineage>
</organism>
<comment type="caution">
    <text evidence="3">The sequence shown here is derived from an EMBL/GenBank/DDBJ whole genome shotgun (WGS) entry which is preliminary data.</text>
</comment>
<dbReference type="GO" id="GO:0030976">
    <property type="term" value="F:thiamine pyrophosphate binding"/>
    <property type="evidence" value="ECO:0007669"/>
    <property type="project" value="TreeGrafter"/>
</dbReference>
<dbReference type="SUPFAM" id="SSF140683">
    <property type="entry name" value="SP0561-like"/>
    <property type="match status" value="1"/>
</dbReference>
<dbReference type="Proteomes" id="UP000186112">
    <property type="component" value="Unassembled WGS sequence"/>
</dbReference>
<dbReference type="InterPro" id="IPR038062">
    <property type="entry name" value="ScdA-like_N_sf"/>
</dbReference>
<dbReference type="GO" id="GO:0030975">
    <property type="term" value="F:thiamine binding"/>
    <property type="evidence" value="ECO:0007669"/>
    <property type="project" value="TreeGrafter"/>
</dbReference>
<dbReference type="EMBL" id="LTDM01000066">
    <property type="protein sequence ID" value="OLS01514.1"/>
    <property type="molecule type" value="Genomic_DNA"/>
</dbReference>
<dbReference type="InterPro" id="IPR015077">
    <property type="entry name" value="DUF1858"/>
</dbReference>
<evidence type="ECO:0000256" key="1">
    <source>
        <dbReference type="ARBA" id="ARBA00022729"/>
    </source>
</evidence>
<dbReference type="GO" id="GO:0030288">
    <property type="term" value="C:outer membrane-bounded periplasmic space"/>
    <property type="evidence" value="ECO:0007669"/>
    <property type="project" value="TreeGrafter"/>
</dbReference>
<dbReference type="GO" id="GO:0015888">
    <property type="term" value="P:thiamine transport"/>
    <property type="evidence" value="ECO:0007669"/>
    <property type="project" value="TreeGrafter"/>
</dbReference>
<reference evidence="3 4" key="1">
    <citation type="submission" date="2016-02" db="EMBL/GenBank/DDBJ databases">
        <title>Genome sequence of Tissierella creatinophila DSM 6911.</title>
        <authorList>
            <person name="Poehlein A."/>
            <person name="Daniel R."/>
        </authorList>
    </citation>
    <scope>NUCLEOTIDE SEQUENCE [LARGE SCALE GENOMIC DNA]</scope>
    <source>
        <strain evidence="3 4">DSM 6911</strain>
    </source>
</reference>